<accession>A0A9P2I4W5</accession>
<evidence type="ECO:0000313" key="1">
    <source>
        <dbReference type="EMBL" id="EFO3163564.1"/>
    </source>
</evidence>
<dbReference type="Proteomes" id="UP000735456">
    <property type="component" value="Unassembled WGS sequence"/>
</dbReference>
<gene>
    <name evidence="1" type="ORF">DP913_00590</name>
</gene>
<reference evidence="1" key="1">
    <citation type="submission" date="2018-06" db="EMBL/GenBank/DDBJ databases">
        <authorList>
            <consortium name="GenomeTrakr network: Whole genome sequencing for foodborne pathogen traceback"/>
        </authorList>
    </citation>
    <scope>NUCLEOTIDE SEQUENCE</scope>
    <source>
        <strain evidence="1">PSU-0700</strain>
    </source>
</reference>
<evidence type="ECO:0000313" key="2">
    <source>
        <dbReference type="Proteomes" id="UP000735456"/>
    </source>
</evidence>
<sequence>MTYNAGFKSLPLITSEAHLRRIWCHGKRTITPGQRVWVRYMLNLWGSVMGGDTCPGCSGSSVIGRLMMQQEWDQDSADRIIHAVNRLHEEGLRGEELFRKARELVIPQSTTKYWLEKTQADDDAEFIERVIVKTLRKDSPMYAVAVLRHCSHLNTHRVAVTLAGMTGTDVQAARKRIVWCEKVLEEDLFYAMRRELRAELTDLQNGSRAMQARGYSDL</sequence>
<dbReference type="AlphaFoldDB" id="A0A9P2I4W5"/>
<dbReference type="EMBL" id="AATQVU010000001">
    <property type="protein sequence ID" value="EFO3163564.1"/>
    <property type="molecule type" value="Genomic_DNA"/>
</dbReference>
<protein>
    <recommendedName>
        <fullName evidence="3">DUF1133 family protein</fullName>
    </recommendedName>
</protein>
<dbReference type="InterPro" id="IPR010557">
    <property type="entry name" value="DUF1133"/>
</dbReference>
<evidence type="ECO:0008006" key="3">
    <source>
        <dbReference type="Google" id="ProtNLM"/>
    </source>
</evidence>
<dbReference type="Pfam" id="PF06576">
    <property type="entry name" value="DUF1133"/>
    <property type="match status" value="1"/>
</dbReference>
<proteinExistence type="predicted"/>
<name>A0A9P2I4W5_ECOLX</name>
<organism evidence="1 2">
    <name type="scientific">Escherichia coli O8</name>
    <dbReference type="NCBI Taxonomy" id="1010796"/>
    <lineage>
        <taxon>Bacteria</taxon>
        <taxon>Pseudomonadati</taxon>
        <taxon>Pseudomonadota</taxon>
        <taxon>Gammaproteobacteria</taxon>
        <taxon>Enterobacterales</taxon>
        <taxon>Enterobacteriaceae</taxon>
        <taxon>Escherichia</taxon>
    </lineage>
</organism>
<comment type="caution">
    <text evidence="1">The sequence shown here is derived from an EMBL/GenBank/DDBJ whole genome shotgun (WGS) entry which is preliminary data.</text>
</comment>